<gene>
    <name evidence="3" type="ORF">I6N95_00390</name>
</gene>
<evidence type="ECO:0000313" key="4">
    <source>
        <dbReference type="Proteomes" id="UP000674938"/>
    </source>
</evidence>
<feature type="domain" description="MucBP" evidence="2">
    <location>
        <begin position="471"/>
        <end position="535"/>
    </location>
</feature>
<dbReference type="InterPro" id="IPR009459">
    <property type="entry name" value="MucBP_dom"/>
</dbReference>
<name>A0A940P7N6_9ENTE</name>
<evidence type="ECO:0000259" key="2">
    <source>
        <dbReference type="Pfam" id="PF06458"/>
    </source>
</evidence>
<reference evidence="3" key="1">
    <citation type="submission" date="2020-12" db="EMBL/GenBank/DDBJ databases">
        <title>Vagococcus allomyrinae sp. nov. and Enterococcus lavae sp. nov., isolated from the larvae of Allomyrina dichotoma.</title>
        <authorList>
            <person name="Lee S.D."/>
        </authorList>
    </citation>
    <scope>NUCLEOTIDE SEQUENCE</scope>
    <source>
        <strain evidence="3">BWB3-3</strain>
    </source>
</reference>
<sequence>MKKINRIVVIALLLMIGLIVLGRSKMNLMAANPSTPESQWQSPPVTAGRLVYGYSVSLAGEPIPNVEYLTKDGNRIAHIFRTGTDGILGGSNIPLNLIETDFEYTLDSENKPTPNPIQGDKAGAVSLAQTGINGKLISAQGAKKSDPSWKVDLDMEANARNSAVLHTFTITNDSDESRTVYPIKFVDTELNNFDKVPIMSRGPNKGLYIESDEYRLDYNTAVDNGPIAYMGYDQAWEFNAVFGPDKDDQANYPAVKEAMQKLENEVVMDNVDTGIYMTWGAVTLGAHESRTLSYEVAIRPMKEMTKSKTAVNLTHPDKDEPNQVGDIIEYTIKMEADGGFGYKNVQLKDELSWAFENPMEKPVPVGNITIENSNGNAPIEIPFEDAFTKNVNPTDANPYVGTLNIPGPKHPAIVIDDSEVITIKFKVQLAAKSAGMDVTNLATVTGTTTEETDIEEDVETDTPLPIENIGKVIVKYQDETGNKIHEDDSISGLLGSEYDATSKKIDLNGYKYEKSIGDDVEGEITLASKEVIFVYSENRFTINQAAVKADDSSAASVKVEDEISYKVSVESKLNDSAMYKNFTISGKVSGVIELANVKDFKLVASLNGVDTELDLPTYNPATGEYTATVKETDNVPSNANLIVTYNGKVNADAEPGDIITAEAKASGDYTDGMVASELKATDFVSTVTAGQLIFESAPATMNFGDNHGIKLTDQVYPLETKDQPLSVRDLRGSSNQWTMMASVTTPLTNASKNNHQLPNALYYQTGGTPIVLTDTAVKVVSHTTTSTGVVDISQSWDDAADNRPYVKVKGGEAKSGAYSGTIMWTLRDGL</sequence>
<keyword evidence="4" id="KW-1185">Reference proteome</keyword>
<protein>
    <submittedName>
        <fullName evidence="3">MucBP domain-containing protein</fullName>
    </submittedName>
</protein>
<evidence type="ECO:0000313" key="3">
    <source>
        <dbReference type="EMBL" id="MBP1039452.1"/>
    </source>
</evidence>
<evidence type="ECO:0000256" key="1">
    <source>
        <dbReference type="ARBA" id="ARBA00022737"/>
    </source>
</evidence>
<organism evidence="3 4">
    <name type="scientific">Vagococcus allomyrinae</name>
    <dbReference type="NCBI Taxonomy" id="2794353"/>
    <lineage>
        <taxon>Bacteria</taxon>
        <taxon>Bacillati</taxon>
        <taxon>Bacillota</taxon>
        <taxon>Bacilli</taxon>
        <taxon>Lactobacillales</taxon>
        <taxon>Enterococcaceae</taxon>
        <taxon>Vagococcus</taxon>
    </lineage>
</organism>
<comment type="caution">
    <text evidence="3">The sequence shown here is derived from an EMBL/GenBank/DDBJ whole genome shotgun (WGS) entry which is preliminary data.</text>
</comment>
<accession>A0A940P7N6</accession>
<dbReference type="AlphaFoldDB" id="A0A940P7N6"/>
<dbReference type="RefSeq" id="WP_209524357.1">
    <property type="nucleotide sequence ID" value="NZ_JAEEGA010000001.1"/>
</dbReference>
<dbReference type="EMBL" id="JAEEGA010000001">
    <property type="protein sequence ID" value="MBP1039452.1"/>
    <property type="molecule type" value="Genomic_DNA"/>
</dbReference>
<proteinExistence type="predicted"/>
<dbReference type="Proteomes" id="UP000674938">
    <property type="component" value="Unassembled WGS sequence"/>
</dbReference>
<dbReference type="Gene3D" id="2.60.40.740">
    <property type="match status" value="1"/>
</dbReference>
<keyword evidence="1" id="KW-0677">Repeat</keyword>
<dbReference type="Pfam" id="PF06458">
    <property type="entry name" value="MucBP"/>
    <property type="match status" value="1"/>
</dbReference>
<dbReference type="Gene3D" id="3.10.20.320">
    <property type="entry name" value="Putative peptidoglycan bound protein (lpxtg motif)"/>
    <property type="match status" value="1"/>
</dbReference>